<gene>
    <name evidence="1" type="ORF">EAI_02729</name>
</gene>
<dbReference type="AlphaFoldDB" id="E2C4D2"/>
<evidence type="ECO:0000313" key="1">
    <source>
        <dbReference type="EMBL" id="EFN77196.1"/>
    </source>
</evidence>
<dbReference type="EMBL" id="GL452456">
    <property type="protein sequence ID" value="EFN77196.1"/>
    <property type="molecule type" value="Genomic_DNA"/>
</dbReference>
<dbReference type="Proteomes" id="UP000008237">
    <property type="component" value="Unassembled WGS sequence"/>
</dbReference>
<sequence>YSLNFDTVWFQQYGVPPHFGLQVRQFLNIFSERWFGSR</sequence>
<protein>
    <submittedName>
        <fullName evidence="1">Uncharacterized protein</fullName>
    </submittedName>
</protein>
<keyword evidence="2" id="KW-1185">Reference proteome</keyword>
<name>E2C4D2_HARSA</name>
<evidence type="ECO:0000313" key="2">
    <source>
        <dbReference type="Proteomes" id="UP000008237"/>
    </source>
</evidence>
<feature type="non-terminal residue" evidence="1">
    <location>
        <position position="1"/>
    </location>
</feature>
<reference evidence="1 2" key="1">
    <citation type="journal article" date="2010" name="Science">
        <title>Genomic comparison of the ants Camponotus floridanus and Harpegnathos saltator.</title>
        <authorList>
            <person name="Bonasio R."/>
            <person name="Zhang G."/>
            <person name="Ye C."/>
            <person name="Mutti N.S."/>
            <person name="Fang X."/>
            <person name="Qin N."/>
            <person name="Donahue G."/>
            <person name="Yang P."/>
            <person name="Li Q."/>
            <person name="Li C."/>
            <person name="Zhang P."/>
            <person name="Huang Z."/>
            <person name="Berger S.L."/>
            <person name="Reinberg D."/>
            <person name="Wang J."/>
            <person name="Liebig J."/>
        </authorList>
    </citation>
    <scope>NUCLEOTIDE SEQUENCE [LARGE SCALE GENOMIC DNA]</scope>
    <source>
        <strain evidence="1 2">R22 G/1</strain>
    </source>
</reference>
<feature type="non-terminal residue" evidence="1">
    <location>
        <position position="38"/>
    </location>
</feature>
<organism evidence="2">
    <name type="scientific">Harpegnathos saltator</name>
    <name type="common">Jerdon's jumping ant</name>
    <dbReference type="NCBI Taxonomy" id="610380"/>
    <lineage>
        <taxon>Eukaryota</taxon>
        <taxon>Metazoa</taxon>
        <taxon>Ecdysozoa</taxon>
        <taxon>Arthropoda</taxon>
        <taxon>Hexapoda</taxon>
        <taxon>Insecta</taxon>
        <taxon>Pterygota</taxon>
        <taxon>Neoptera</taxon>
        <taxon>Endopterygota</taxon>
        <taxon>Hymenoptera</taxon>
        <taxon>Apocrita</taxon>
        <taxon>Aculeata</taxon>
        <taxon>Formicoidea</taxon>
        <taxon>Formicidae</taxon>
        <taxon>Ponerinae</taxon>
        <taxon>Ponerini</taxon>
        <taxon>Harpegnathos</taxon>
    </lineage>
</organism>
<accession>E2C4D2</accession>
<proteinExistence type="predicted"/>
<dbReference type="InParanoid" id="E2C4D2"/>